<dbReference type="eggNOG" id="COG1396">
    <property type="taxonomic scope" value="Bacteria"/>
</dbReference>
<protein>
    <recommendedName>
        <fullName evidence="1">HTH cro/C1-type domain-containing protein</fullName>
    </recommendedName>
</protein>
<name>A8S492_ENTBW</name>
<dbReference type="InterPro" id="IPR010982">
    <property type="entry name" value="Lambda_DNA-bd_dom_sf"/>
</dbReference>
<dbReference type="InterPro" id="IPR001387">
    <property type="entry name" value="Cro/C1-type_HTH"/>
</dbReference>
<evidence type="ECO:0000313" key="2">
    <source>
        <dbReference type="EMBL" id="EDP12896.1"/>
    </source>
</evidence>
<proteinExistence type="predicted"/>
<dbReference type="GO" id="GO:0003677">
    <property type="term" value="F:DNA binding"/>
    <property type="evidence" value="ECO:0007669"/>
    <property type="project" value="InterPro"/>
</dbReference>
<reference evidence="2 3" key="2">
    <citation type="submission" date="2007-09" db="EMBL/GenBank/DDBJ databases">
        <title>Draft genome sequence of Clostridium bolteae (ATCC BAA-613).</title>
        <authorList>
            <person name="Sudarsanam P."/>
            <person name="Ley R."/>
            <person name="Guruge J."/>
            <person name="Turnbaugh P.J."/>
            <person name="Mahowald M."/>
            <person name="Liep D."/>
            <person name="Gordon J."/>
        </authorList>
    </citation>
    <scope>NUCLEOTIDE SEQUENCE [LARGE SCALE GENOMIC DNA]</scope>
    <source>
        <strain evidence="3">ATCC BAA-613 / DSM 15670 / CCUG 46953 / JCM 12243 / WAL 16351</strain>
    </source>
</reference>
<reference evidence="2 3" key="1">
    <citation type="submission" date="2007-08" db="EMBL/GenBank/DDBJ databases">
        <authorList>
            <person name="Fulton L."/>
            <person name="Clifton S."/>
            <person name="Fulton B."/>
            <person name="Xu J."/>
            <person name="Minx P."/>
            <person name="Pepin K.H."/>
            <person name="Johnson M."/>
            <person name="Thiruvilangam P."/>
            <person name="Bhonagiri V."/>
            <person name="Nash W.E."/>
            <person name="Mardis E.R."/>
            <person name="Wilson R.K."/>
        </authorList>
    </citation>
    <scope>NUCLEOTIDE SEQUENCE [LARGE SCALE GENOMIC DNA]</scope>
    <source>
        <strain evidence="3">ATCC BAA-613 / DSM 15670 / CCUG 46953 / JCM 12243 / WAL 16351</strain>
    </source>
</reference>
<dbReference type="PaxDb" id="411902-CLOBOL_06857"/>
<dbReference type="Proteomes" id="UP000005396">
    <property type="component" value="Unassembled WGS sequence"/>
</dbReference>
<dbReference type="CDD" id="cd00093">
    <property type="entry name" value="HTH_XRE"/>
    <property type="match status" value="1"/>
</dbReference>
<gene>
    <name evidence="2" type="ORF">CLOBOL_06857</name>
</gene>
<sequence length="114" mass="13281">MVVKNMMSYELERIEELCRERGWSHYRLALEMDTSPNNIGNLFRRTTVPSIPTIRRICEVMGITMAQFYSTDGIQVTLNEQQRRIMDLYDKLDPLDKSKAEAYMEGLSAKAKDI</sequence>
<accession>A8S492</accession>
<dbReference type="Pfam" id="PF01381">
    <property type="entry name" value="HTH_3"/>
    <property type="match status" value="1"/>
</dbReference>
<dbReference type="SUPFAM" id="SSF47413">
    <property type="entry name" value="lambda repressor-like DNA-binding domains"/>
    <property type="match status" value="1"/>
</dbReference>
<organism evidence="2 3">
    <name type="scientific">Enterocloster bolteae (strain ATCC BAA-613 / DSM 15670 / CCUG 46953 / JCM 12243 / WAL 16351)</name>
    <name type="common">Clostridium bolteae</name>
    <dbReference type="NCBI Taxonomy" id="411902"/>
    <lineage>
        <taxon>Bacteria</taxon>
        <taxon>Bacillati</taxon>
        <taxon>Bacillota</taxon>
        <taxon>Clostridia</taxon>
        <taxon>Lachnospirales</taxon>
        <taxon>Lachnospiraceae</taxon>
        <taxon>Enterocloster</taxon>
    </lineage>
</organism>
<feature type="domain" description="HTH cro/C1-type" evidence="1">
    <location>
        <begin position="14"/>
        <end position="68"/>
    </location>
</feature>
<dbReference type="HOGENOM" id="CLU_066192_17_15_9"/>
<evidence type="ECO:0000259" key="1">
    <source>
        <dbReference type="PROSITE" id="PS50943"/>
    </source>
</evidence>
<dbReference type="PROSITE" id="PS50943">
    <property type="entry name" value="HTH_CROC1"/>
    <property type="match status" value="1"/>
</dbReference>
<dbReference type="SMART" id="SM00530">
    <property type="entry name" value="HTH_XRE"/>
    <property type="match status" value="1"/>
</dbReference>
<dbReference type="Gene3D" id="1.10.260.40">
    <property type="entry name" value="lambda repressor-like DNA-binding domains"/>
    <property type="match status" value="1"/>
</dbReference>
<dbReference type="EMBL" id="ABCC02000061">
    <property type="protein sequence ID" value="EDP12896.1"/>
    <property type="molecule type" value="Genomic_DNA"/>
</dbReference>
<comment type="caution">
    <text evidence="2">The sequence shown here is derived from an EMBL/GenBank/DDBJ whole genome shotgun (WGS) entry which is preliminary data.</text>
</comment>
<evidence type="ECO:0000313" key="3">
    <source>
        <dbReference type="Proteomes" id="UP000005396"/>
    </source>
</evidence>
<dbReference type="AlphaFoldDB" id="A8S492"/>